<gene>
    <name evidence="3" type="ORF">BJI45_00545</name>
    <name evidence="4" type="ORF">BJI45_00590</name>
</gene>
<evidence type="ECO:0000313" key="4">
    <source>
        <dbReference type="EMBL" id="OJI11661.1"/>
    </source>
</evidence>
<keyword evidence="1" id="KW-0732">Signal</keyword>
<dbReference type="AlphaFoldDB" id="A0AB36I4V8"/>
<organism evidence="3 5">
    <name type="scientific">Limosilactobacillus reuteri</name>
    <name type="common">Lactobacillus reuteri</name>
    <dbReference type="NCBI Taxonomy" id="1598"/>
    <lineage>
        <taxon>Bacteria</taxon>
        <taxon>Bacillati</taxon>
        <taxon>Bacillota</taxon>
        <taxon>Bacilli</taxon>
        <taxon>Lactobacillales</taxon>
        <taxon>Lactobacillaceae</taxon>
        <taxon>Limosilactobacillus</taxon>
    </lineage>
</organism>
<feature type="region of interest" description="Disordered" evidence="2">
    <location>
        <begin position="171"/>
        <end position="191"/>
    </location>
</feature>
<dbReference type="EMBL" id="MKQH01000007">
    <property type="protein sequence ID" value="OJI11661.1"/>
    <property type="molecule type" value="Genomic_DNA"/>
</dbReference>
<dbReference type="EMBL" id="MKQH01000007">
    <property type="protein sequence ID" value="OJI11660.1"/>
    <property type="molecule type" value="Genomic_DNA"/>
</dbReference>
<evidence type="ECO:0000256" key="2">
    <source>
        <dbReference type="SAM" id="MobiDB-lite"/>
    </source>
</evidence>
<name>A0AB36I4V8_LIMRT</name>
<feature type="compositionally biased region" description="Polar residues" evidence="2">
    <location>
        <begin position="171"/>
        <end position="183"/>
    </location>
</feature>
<evidence type="ECO:0000313" key="5">
    <source>
        <dbReference type="Proteomes" id="UP000184174"/>
    </source>
</evidence>
<evidence type="ECO:0000256" key="1">
    <source>
        <dbReference type="ARBA" id="ARBA00022729"/>
    </source>
</evidence>
<protein>
    <recommendedName>
        <fullName evidence="6">DUF4352 domain-containing protein</fullName>
    </recommendedName>
</protein>
<proteinExistence type="predicted"/>
<accession>A0AB36I4V8</accession>
<dbReference type="InterPro" id="IPR029050">
    <property type="entry name" value="Immunoprotect_excell_Ig-like"/>
</dbReference>
<dbReference type="Gene3D" id="2.60.40.1240">
    <property type="match status" value="1"/>
</dbReference>
<evidence type="ECO:0008006" key="6">
    <source>
        <dbReference type="Google" id="ProtNLM"/>
    </source>
</evidence>
<evidence type="ECO:0000313" key="3">
    <source>
        <dbReference type="EMBL" id="OJI11660.1"/>
    </source>
</evidence>
<dbReference type="Proteomes" id="UP000184174">
    <property type="component" value="Unassembled WGS sequence"/>
</dbReference>
<comment type="caution">
    <text evidence="3">The sequence shown here is derived from an EMBL/GenBank/DDBJ whole genome shotgun (WGS) entry which is preliminary data.</text>
</comment>
<sequence>MVALLALGLTACGTKDSQGKEFKASLAKSSVMMDSDYTATAKLKTNKNATYTIENSKGNEIQGERKIKTGKADIELKKTGKYTIVAKSDNGHVTKNLPLTVKPYEVTLNKATNSVGPLQFVIKSIKYQEMTKTKEPNNDALFNMDNYASLNKHYYQVVINYEVRNNGEQPVDVQSTSWTPTDDNGTEYQDDGSADSYFYDTVVGGSKIAPKQHRAGSIYMISNNKFSVNNLKFNVSEIWANDDDKIGDGGVAQLN</sequence>
<reference evidence="3 5" key="1">
    <citation type="submission" date="2016-10" db="EMBL/GenBank/DDBJ databases">
        <title>Genome sequence of Lactobacillus reuteri 121, a source of glucan and fructan exopolysaccharides.</title>
        <authorList>
            <person name="Gangoiti J."/>
            <person name="Lammerts Van Bueren A."/>
            <person name="Dijkhuizen L."/>
        </authorList>
    </citation>
    <scope>NUCLEOTIDE SEQUENCE [LARGE SCALE GENOMIC DNA]</scope>
    <source>
        <strain evidence="3 5">121</strain>
    </source>
</reference>